<keyword evidence="4" id="KW-1003">Cell membrane</keyword>
<evidence type="ECO:0000256" key="11">
    <source>
        <dbReference type="ARBA" id="ARBA00022989"/>
    </source>
</evidence>
<keyword evidence="11 14" id="KW-1133">Transmembrane helix</keyword>
<dbReference type="InterPro" id="IPR013767">
    <property type="entry name" value="PAS_fold"/>
</dbReference>
<dbReference type="Gene3D" id="3.30.450.20">
    <property type="entry name" value="PAS domain"/>
    <property type="match status" value="2"/>
</dbReference>
<dbReference type="InterPro" id="IPR029151">
    <property type="entry name" value="Sensor-like_sf"/>
</dbReference>
<dbReference type="SUPFAM" id="SSF55890">
    <property type="entry name" value="Sporulation response regulatory protein Spo0B"/>
    <property type="match status" value="1"/>
</dbReference>
<dbReference type="EC" id="2.7.13.3" evidence="3"/>
<evidence type="ECO:0000256" key="2">
    <source>
        <dbReference type="ARBA" id="ARBA00004651"/>
    </source>
</evidence>
<keyword evidence="5" id="KW-0597">Phosphoprotein</keyword>
<dbReference type="InterPro" id="IPR004358">
    <property type="entry name" value="Sig_transdc_His_kin-like_C"/>
</dbReference>
<sequence length="561" mass="59330">MVLCNLLSHAGFDADEGAERAERRSRMPSLVRTLAARILLAVLGIVVVTLAVGFALFARLTSQTADVRATEQARGIAVTLGRVPQVAQEVVDGDPSHVLPALGSQVRASTGASYVVIIDRTGLRYSHPNPALIGQRIEEPVVALDGQVHTGIDEGSLGRSANARAPILDASGRSVGEVSVGILESEVGVRLNAQVLDIALYAAIALALGVAASLLLARAIKRVTFGVEPAEIVALMQEREAMLHGIREGVLAVDAKGAINVLNDEARRLLGIASTGLGARVEDVVPAGRLRRIITGDLEGTDLVAVTDEHLLVLNRMPVLVGGRNAGWVVTIRDRTELEALVRQLDSMESLSTALRAQEHEFSNRLHVLSVLLELGEVEEATRYSRELQAETAMASEEIRARIGSPVIAALLLAKMTVAAERDVVVRLDPGSRLAAGGDDDLPVVTVLGNLIDNAVDAVADDPATAGRHPRGDVVVRVERAEDALELTVTDTGPGIPDERLTDVFLDGYSTKEPRGAMRRGVGLALVHRLVTRAGGTIAASSPGGARFEVRLPVRVHEGVS</sequence>
<comment type="subcellular location">
    <subcellularLocation>
        <location evidence="2">Cell membrane</location>
        <topology evidence="2">Multi-pass membrane protein</topology>
    </subcellularLocation>
</comment>
<dbReference type="InterPro" id="IPR039506">
    <property type="entry name" value="SPOB_a"/>
</dbReference>
<keyword evidence="10" id="KW-0067">ATP-binding</keyword>
<evidence type="ECO:0000256" key="9">
    <source>
        <dbReference type="ARBA" id="ARBA00022777"/>
    </source>
</evidence>
<evidence type="ECO:0000256" key="1">
    <source>
        <dbReference type="ARBA" id="ARBA00000085"/>
    </source>
</evidence>
<dbReference type="PROSITE" id="PS50109">
    <property type="entry name" value="HIS_KIN"/>
    <property type="match status" value="1"/>
</dbReference>
<dbReference type="Proteomes" id="UP001501468">
    <property type="component" value="Unassembled WGS sequence"/>
</dbReference>
<comment type="catalytic activity">
    <reaction evidence="1">
        <text>ATP + protein L-histidine = ADP + protein N-phospho-L-histidine.</text>
        <dbReference type="EC" id="2.7.13.3"/>
    </reaction>
</comment>
<evidence type="ECO:0000256" key="13">
    <source>
        <dbReference type="ARBA" id="ARBA00023136"/>
    </source>
</evidence>
<evidence type="ECO:0000259" key="15">
    <source>
        <dbReference type="PROSITE" id="PS50109"/>
    </source>
</evidence>
<feature type="transmembrane region" description="Helical" evidence="14">
    <location>
        <begin position="198"/>
        <end position="217"/>
    </location>
</feature>
<comment type="caution">
    <text evidence="16">The sequence shown here is derived from an EMBL/GenBank/DDBJ whole genome shotgun (WGS) entry which is preliminary data.</text>
</comment>
<gene>
    <name evidence="16" type="ORF">GCM10022399_24290</name>
</gene>
<evidence type="ECO:0000313" key="16">
    <source>
        <dbReference type="EMBL" id="GAA3706745.1"/>
    </source>
</evidence>
<dbReference type="InterPro" id="IPR036890">
    <property type="entry name" value="HATPase_C_sf"/>
</dbReference>
<evidence type="ECO:0000256" key="4">
    <source>
        <dbReference type="ARBA" id="ARBA00022475"/>
    </source>
</evidence>
<evidence type="ECO:0000256" key="6">
    <source>
        <dbReference type="ARBA" id="ARBA00022679"/>
    </source>
</evidence>
<evidence type="ECO:0000256" key="10">
    <source>
        <dbReference type="ARBA" id="ARBA00022840"/>
    </source>
</evidence>
<dbReference type="RefSeq" id="WP_344946493.1">
    <property type="nucleotide sequence ID" value="NZ_BAABDC010000003.1"/>
</dbReference>
<dbReference type="Pfam" id="PF14689">
    <property type="entry name" value="SPOB_a"/>
    <property type="match status" value="1"/>
</dbReference>
<keyword evidence="17" id="KW-1185">Reference proteome</keyword>
<dbReference type="GO" id="GO:0016301">
    <property type="term" value="F:kinase activity"/>
    <property type="evidence" value="ECO:0007669"/>
    <property type="project" value="UniProtKB-KW"/>
</dbReference>
<keyword evidence="13 14" id="KW-0472">Membrane</keyword>
<dbReference type="Pfam" id="PF17203">
    <property type="entry name" value="sCache_3_2"/>
    <property type="match status" value="1"/>
</dbReference>
<dbReference type="InterPro" id="IPR003594">
    <property type="entry name" value="HATPase_dom"/>
</dbReference>
<protein>
    <recommendedName>
        <fullName evidence="3">histidine kinase</fullName>
        <ecNumber evidence="3">2.7.13.3</ecNumber>
    </recommendedName>
</protein>
<dbReference type="PANTHER" id="PTHR43065:SF10">
    <property type="entry name" value="PEROXIDE STRESS-ACTIVATED HISTIDINE KINASE MAK3"/>
    <property type="match status" value="1"/>
</dbReference>
<organism evidence="16 17">
    <name type="scientific">Terrabacter ginsenosidimutans</name>
    <dbReference type="NCBI Taxonomy" id="490575"/>
    <lineage>
        <taxon>Bacteria</taxon>
        <taxon>Bacillati</taxon>
        <taxon>Actinomycetota</taxon>
        <taxon>Actinomycetes</taxon>
        <taxon>Micrococcales</taxon>
        <taxon>Intrasporangiaceae</taxon>
        <taxon>Terrabacter</taxon>
    </lineage>
</organism>
<name>A0ABP7DK12_9MICO</name>
<dbReference type="Gene3D" id="1.10.287.130">
    <property type="match status" value="1"/>
</dbReference>
<evidence type="ECO:0000256" key="12">
    <source>
        <dbReference type="ARBA" id="ARBA00023012"/>
    </source>
</evidence>
<evidence type="ECO:0000256" key="7">
    <source>
        <dbReference type="ARBA" id="ARBA00022692"/>
    </source>
</evidence>
<dbReference type="SUPFAM" id="SSF55874">
    <property type="entry name" value="ATPase domain of HSP90 chaperone/DNA topoisomerase II/histidine kinase"/>
    <property type="match status" value="1"/>
</dbReference>
<keyword evidence="6" id="KW-0808">Transferase</keyword>
<dbReference type="Pfam" id="PF00989">
    <property type="entry name" value="PAS"/>
    <property type="match status" value="1"/>
</dbReference>
<dbReference type="SMART" id="SM00387">
    <property type="entry name" value="HATPase_c"/>
    <property type="match status" value="1"/>
</dbReference>
<dbReference type="PANTHER" id="PTHR43065">
    <property type="entry name" value="SENSOR HISTIDINE KINASE"/>
    <property type="match status" value="1"/>
</dbReference>
<evidence type="ECO:0000256" key="14">
    <source>
        <dbReference type="SAM" id="Phobius"/>
    </source>
</evidence>
<proteinExistence type="predicted"/>
<dbReference type="Pfam" id="PF02518">
    <property type="entry name" value="HATPase_c"/>
    <property type="match status" value="1"/>
</dbReference>
<keyword evidence="12" id="KW-0902">Two-component regulatory system</keyword>
<accession>A0ABP7DK12</accession>
<evidence type="ECO:0000256" key="8">
    <source>
        <dbReference type="ARBA" id="ARBA00022741"/>
    </source>
</evidence>
<keyword evidence="8" id="KW-0547">Nucleotide-binding</keyword>
<evidence type="ECO:0000313" key="17">
    <source>
        <dbReference type="Proteomes" id="UP001501468"/>
    </source>
</evidence>
<evidence type="ECO:0000256" key="5">
    <source>
        <dbReference type="ARBA" id="ARBA00022553"/>
    </source>
</evidence>
<feature type="domain" description="Histidine kinase" evidence="15">
    <location>
        <begin position="440"/>
        <end position="556"/>
    </location>
</feature>
<dbReference type="InterPro" id="IPR005467">
    <property type="entry name" value="His_kinase_dom"/>
</dbReference>
<dbReference type="PRINTS" id="PR00344">
    <property type="entry name" value="BCTRLSENSOR"/>
</dbReference>
<keyword evidence="7 14" id="KW-0812">Transmembrane</keyword>
<dbReference type="SUPFAM" id="SSF103190">
    <property type="entry name" value="Sensory domain-like"/>
    <property type="match status" value="1"/>
</dbReference>
<dbReference type="InterPro" id="IPR033463">
    <property type="entry name" value="sCache_3"/>
</dbReference>
<evidence type="ECO:0000256" key="3">
    <source>
        <dbReference type="ARBA" id="ARBA00012438"/>
    </source>
</evidence>
<feature type="transmembrane region" description="Helical" evidence="14">
    <location>
        <begin position="34"/>
        <end position="58"/>
    </location>
</feature>
<dbReference type="EMBL" id="BAABDC010000003">
    <property type="protein sequence ID" value="GAA3706745.1"/>
    <property type="molecule type" value="Genomic_DNA"/>
</dbReference>
<keyword evidence="9 16" id="KW-0418">Kinase</keyword>
<dbReference type="Gene3D" id="3.30.565.10">
    <property type="entry name" value="Histidine kinase-like ATPase, C-terminal domain"/>
    <property type="match status" value="1"/>
</dbReference>
<reference evidence="17" key="1">
    <citation type="journal article" date="2019" name="Int. J. Syst. Evol. Microbiol.">
        <title>The Global Catalogue of Microorganisms (GCM) 10K type strain sequencing project: providing services to taxonomists for standard genome sequencing and annotation.</title>
        <authorList>
            <consortium name="The Broad Institute Genomics Platform"/>
            <consortium name="The Broad Institute Genome Sequencing Center for Infectious Disease"/>
            <person name="Wu L."/>
            <person name="Ma J."/>
        </authorList>
    </citation>
    <scope>NUCLEOTIDE SEQUENCE [LARGE SCALE GENOMIC DNA]</scope>
    <source>
        <strain evidence="17">JCM 17125</strain>
    </source>
</reference>
<dbReference type="InterPro" id="IPR016120">
    <property type="entry name" value="Sig_transdc_His_kin_SpoOB"/>
</dbReference>